<evidence type="ECO:0000313" key="3">
    <source>
        <dbReference type="EnsemblFungi" id="CEF79708"/>
    </source>
</evidence>
<sequence>MKPQDLVCNKCWDEFFNTESFEKTCTAEDDPYIHHETEAVSTIDEITNASSSGCNWCSFVETFLYDSKHGKTRIKTVLLPGRERHQATPRGRNVFFVRVYYLCGDEEEFADTRRIYAFTSSKDEASAHVTARPLRHDVGSPEGNLQMQSWLAECKGHEGCLDPHAEATLPTRVIEVRPKDQNEPRVVESGGRRGRYATVSYCWGKAPFDTLNTSNYAQFMEGFDNRTLPLTFQQAIAVTRSLSIPYLWIDALCIIQDSEKDKNREISSMKDIYASSTLTIVAASAQEVSEGFLQDRPHIKQSFTIPFCLKPNVFGTFSFGSLDDASYDERSEPLAKRAWTLQEQLLAQRTITFASHTMMWACKAGTKTFGDSFHYPFYDSMDTYTSLNLNELLMDDQDALAVKYEALTCWSRLVSAYSLRRASLENDKLNAVAGIALHGSFAPALGPGYYAGLWTYKLALQLTWYVSYHHRSLPDGEKLDSYRPKTYRAPSWSWASIEGGMIQFDEVFAPIYNTAPICKVLDCSTTPKLAQNPFGEVVAGQLKVLGFVRTAWFYPQTSNLVLLPMSNAEGGDESIMSHEEGYNKYIEDFIAANPNVDFKEDPEVLHGTWNNNTSGTRDETRFTEPMIVFCLAIASEGFTGKGISGLLLTRTDNASPYTRVGQFMRGRKRDFRNKELVAEELIIV</sequence>
<gene>
    <name evidence="3" type="primary">FG04660.1</name>
    <name evidence="2" type="ORF">FGRAMPH1_01T15819</name>
</gene>
<dbReference type="Proteomes" id="UP000070720">
    <property type="component" value="Chromosome 2"/>
</dbReference>
<dbReference type="Pfam" id="PF06985">
    <property type="entry name" value="HET"/>
    <property type="match status" value="1"/>
</dbReference>
<evidence type="ECO:0000313" key="4">
    <source>
        <dbReference type="Proteomes" id="UP000070720"/>
    </source>
</evidence>
<dbReference type="PANTHER" id="PTHR33112">
    <property type="entry name" value="DOMAIN PROTEIN, PUTATIVE-RELATED"/>
    <property type="match status" value="1"/>
</dbReference>
<keyword evidence="4" id="KW-1185">Reference proteome</keyword>
<reference evidence="2 4" key="3">
    <citation type="journal article" date="2015" name="BMC Genomics">
        <title>The completed genome sequence of the pathogenic ascomycete fungus Fusarium graminearum.</title>
        <authorList>
            <person name="King R."/>
            <person name="Urban M."/>
            <person name="Hammond-Kosack M.C."/>
            <person name="Hassani-Pak K."/>
            <person name="Hammond-Kosack K.E."/>
        </authorList>
    </citation>
    <scope>NUCLEOTIDE SEQUENCE [LARGE SCALE GENOMIC DNA]</scope>
    <source>
        <strain evidence="4">ATCC MYA-4620 / CBS 123657 / FGSC 9075 / NRRL 31084 / PH-1</strain>
        <strain evidence="2">PH-1</strain>
    </source>
</reference>
<reference evidence="3" key="4">
    <citation type="submission" date="2017-01" db="UniProtKB">
        <authorList>
            <consortium name="EnsemblFungi"/>
        </authorList>
    </citation>
    <scope>IDENTIFICATION</scope>
    <source>
        <strain evidence="3">PH-1 / ATCC MYA-4620 / FGSC 9075 / NRRL 31084</strain>
    </source>
</reference>
<name>A0A098DL75_GIBZE</name>
<dbReference type="AlphaFoldDB" id="A0A098DL75"/>
<dbReference type="STRING" id="229533.A0A098DL75"/>
<reference evidence="3 4" key="2">
    <citation type="journal article" date="2010" name="Nature">
        <title>Comparative genomics reveals mobile pathogenicity chromosomes in Fusarium.</title>
        <authorList>
            <person name="Ma L.J."/>
            <person name="van der Does H.C."/>
            <person name="Borkovich K.A."/>
            <person name="Coleman J.J."/>
            <person name="Daboussi M.J."/>
            <person name="Di Pietro A."/>
            <person name="Dufresne M."/>
            <person name="Freitag M."/>
            <person name="Grabherr M."/>
            <person name="Henrissat B."/>
            <person name="Houterman P.M."/>
            <person name="Kang S."/>
            <person name="Shim W.B."/>
            <person name="Woloshuk C."/>
            <person name="Xie X."/>
            <person name="Xu J.R."/>
            <person name="Antoniw J."/>
            <person name="Baker S.E."/>
            <person name="Bluhm B.H."/>
            <person name="Breakspear A."/>
            <person name="Brown D.W."/>
            <person name="Butchko R.A."/>
            <person name="Chapman S."/>
            <person name="Coulson R."/>
            <person name="Coutinho P.M."/>
            <person name="Danchin E.G."/>
            <person name="Diener A."/>
            <person name="Gale L.R."/>
            <person name="Gardiner D.M."/>
            <person name="Goff S."/>
            <person name="Hammond-Kosack K.E."/>
            <person name="Hilburn K."/>
            <person name="Hua-Van A."/>
            <person name="Jonkers W."/>
            <person name="Kazan K."/>
            <person name="Kodira C.D."/>
            <person name="Koehrsen M."/>
            <person name="Kumar L."/>
            <person name="Lee Y.H."/>
            <person name="Li L."/>
            <person name="Manners J.M."/>
            <person name="Miranda-Saavedra D."/>
            <person name="Mukherjee M."/>
            <person name="Park G."/>
            <person name="Park J."/>
            <person name="Park S.Y."/>
            <person name="Proctor R.H."/>
            <person name="Regev A."/>
            <person name="Ruiz-Roldan M.C."/>
            <person name="Sain D."/>
            <person name="Sakthikumar S."/>
            <person name="Sykes S."/>
            <person name="Schwartz D.C."/>
            <person name="Turgeon B.G."/>
            <person name="Wapinski I."/>
            <person name="Yoder O."/>
            <person name="Young S."/>
            <person name="Zeng Q."/>
            <person name="Zhou S."/>
            <person name="Galagan J."/>
            <person name="Cuomo C.A."/>
            <person name="Kistler H.C."/>
            <person name="Rep M."/>
        </authorList>
    </citation>
    <scope>GENOME REANNOTATION</scope>
    <source>
        <strain evidence="4">ATCC MYA-4620 / CBS 123657 / FGSC 9075 / NRRL 31084 / PH-1</strain>
        <strain evidence="3">PH-1 / ATCC MYA-4620 / FGSC 9075 / NRRL 31084</strain>
    </source>
</reference>
<dbReference type="EMBL" id="HG970333">
    <property type="protein sequence ID" value="CEF79708.1"/>
    <property type="molecule type" value="Genomic_DNA"/>
</dbReference>
<feature type="domain" description="Heterokaryon incompatibility" evidence="1">
    <location>
        <begin position="196"/>
        <end position="343"/>
    </location>
</feature>
<reference evidence="3 4" key="1">
    <citation type="journal article" date="2007" name="Science">
        <title>The Fusarium graminearum genome reveals a link between localized polymorphism and pathogen specialization.</title>
        <authorList>
            <person name="Cuomo C.A."/>
            <person name="Gueldener U."/>
            <person name="Xu J.-R."/>
            <person name="Trail F."/>
            <person name="Turgeon B.G."/>
            <person name="Di Pietro A."/>
            <person name="Walton J.D."/>
            <person name="Ma L.-J."/>
            <person name="Baker S.E."/>
            <person name="Rep M."/>
            <person name="Adam G."/>
            <person name="Antoniw J."/>
            <person name="Baldwin T."/>
            <person name="Calvo S.E."/>
            <person name="Chang Y.-L."/>
            <person name="DeCaprio D."/>
            <person name="Gale L.R."/>
            <person name="Gnerre S."/>
            <person name="Goswami R.S."/>
            <person name="Hammond-Kosack K."/>
            <person name="Harris L.J."/>
            <person name="Hilburn K."/>
            <person name="Kennell J.C."/>
            <person name="Kroken S."/>
            <person name="Magnuson J.K."/>
            <person name="Mannhaupt G."/>
            <person name="Mauceli E.W."/>
            <person name="Mewes H.-W."/>
            <person name="Mitterbauer R."/>
            <person name="Muehlbauer G."/>
            <person name="Muensterkoetter M."/>
            <person name="Nelson D."/>
            <person name="O'Donnell K."/>
            <person name="Ouellet T."/>
            <person name="Qi W."/>
            <person name="Quesneville H."/>
            <person name="Roncero M.I.G."/>
            <person name="Seong K.-Y."/>
            <person name="Tetko I.V."/>
            <person name="Urban M."/>
            <person name="Waalwijk C."/>
            <person name="Ward T.J."/>
            <person name="Yao J."/>
            <person name="Birren B.W."/>
            <person name="Kistler H.C."/>
        </authorList>
    </citation>
    <scope>NUCLEOTIDE SEQUENCE [LARGE SCALE GENOMIC DNA]</scope>
    <source>
        <strain evidence="4">ATCC MYA-4620 / CBS 123657 / FGSC 9075 / NRRL 31084 / PH-1</strain>
        <strain evidence="3">PH-1 / ATCC MYA-4620 / FGSC 9075 / NRRL 31084</strain>
    </source>
</reference>
<dbReference type="EnsemblFungi" id="CEF79708">
    <property type="protein sequence ID" value="CEF79708"/>
    <property type="gene ID" value="FGRRES_04660_M"/>
</dbReference>
<organism evidence="2 4">
    <name type="scientific">Gibberella zeae (strain ATCC MYA-4620 / CBS 123657 / FGSC 9075 / NRRL 31084 / PH-1)</name>
    <name type="common">Wheat head blight fungus</name>
    <name type="synonym">Fusarium graminearum</name>
    <dbReference type="NCBI Taxonomy" id="229533"/>
    <lineage>
        <taxon>Eukaryota</taxon>
        <taxon>Fungi</taxon>
        <taxon>Dikarya</taxon>
        <taxon>Ascomycota</taxon>
        <taxon>Pezizomycotina</taxon>
        <taxon>Sordariomycetes</taxon>
        <taxon>Hypocreomycetidae</taxon>
        <taxon>Hypocreales</taxon>
        <taxon>Nectriaceae</taxon>
        <taxon>Fusarium</taxon>
    </lineage>
</organism>
<proteinExistence type="predicted"/>
<protein>
    <submittedName>
        <fullName evidence="2">Chromosome 2, complete genome</fullName>
    </submittedName>
</protein>
<dbReference type="InterPro" id="IPR010730">
    <property type="entry name" value="HET"/>
</dbReference>
<dbReference type="VEuPathDB" id="FungiDB:FGRAMPH1_01G15819"/>
<evidence type="ECO:0000259" key="1">
    <source>
        <dbReference type="Pfam" id="PF06985"/>
    </source>
</evidence>
<evidence type="ECO:0000313" key="2">
    <source>
        <dbReference type="EMBL" id="CEF79708.1"/>
    </source>
</evidence>
<accession>A0A0E0S883</accession>
<dbReference type="PANTHER" id="PTHR33112:SF16">
    <property type="entry name" value="HETEROKARYON INCOMPATIBILITY DOMAIN-CONTAINING PROTEIN"/>
    <property type="match status" value="1"/>
</dbReference>
<dbReference type="eggNOG" id="ENOG502QWMA">
    <property type="taxonomic scope" value="Eukaryota"/>
</dbReference>
<dbReference type="InParanoid" id="A0A098DL75"/>
<accession>A0A098DL75</accession>